<comment type="caution">
    <text evidence="2">The sequence shown here is derived from an EMBL/GenBank/DDBJ whole genome shotgun (WGS) entry which is preliminary data.</text>
</comment>
<name>A0A7J7LJA4_9MAGN</name>
<feature type="compositionally biased region" description="Basic residues" evidence="1">
    <location>
        <begin position="161"/>
        <end position="170"/>
    </location>
</feature>
<dbReference type="Proteomes" id="UP000541444">
    <property type="component" value="Unassembled WGS sequence"/>
</dbReference>
<evidence type="ECO:0000313" key="3">
    <source>
        <dbReference type="Proteomes" id="UP000541444"/>
    </source>
</evidence>
<protein>
    <submittedName>
        <fullName evidence="2">Uncharacterized protein</fullName>
    </submittedName>
</protein>
<reference evidence="2 3" key="1">
    <citation type="journal article" date="2020" name="IScience">
        <title>Genome Sequencing of the Endangered Kingdonia uniflora (Circaeasteraceae, Ranunculales) Reveals Potential Mechanisms of Evolutionary Specialization.</title>
        <authorList>
            <person name="Sun Y."/>
            <person name="Deng T."/>
            <person name="Zhang A."/>
            <person name="Moore M.J."/>
            <person name="Landis J.B."/>
            <person name="Lin N."/>
            <person name="Zhang H."/>
            <person name="Zhang X."/>
            <person name="Huang J."/>
            <person name="Zhang X."/>
            <person name="Sun H."/>
            <person name="Wang H."/>
        </authorList>
    </citation>
    <scope>NUCLEOTIDE SEQUENCE [LARGE SCALE GENOMIC DNA]</scope>
    <source>
        <strain evidence="2">TB1705</strain>
        <tissue evidence="2">Leaf</tissue>
    </source>
</reference>
<gene>
    <name evidence="2" type="ORF">GIB67_015108</name>
</gene>
<evidence type="ECO:0000256" key="1">
    <source>
        <dbReference type="SAM" id="MobiDB-lite"/>
    </source>
</evidence>
<proteinExistence type="predicted"/>
<dbReference type="AlphaFoldDB" id="A0A7J7LJA4"/>
<evidence type="ECO:0000313" key="2">
    <source>
        <dbReference type="EMBL" id="KAF6142622.1"/>
    </source>
</evidence>
<dbReference type="EMBL" id="JACGCM010002249">
    <property type="protein sequence ID" value="KAF6142622.1"/>
    <property type="molecule type" value="Genomic_DNA"/>
</dbReference>
<feature type="compositionally biased region" description="Low complexity" evidence="1">
    <location>
        <begin position="137"/>
        <end position="156"/>
    </location>
</feature>
<accession>A0A7J7LJA4</accession>
<keyword evidence="3" id="KW-1185">Reference proteome</keyword>
<organism evidence="2 3">
    <name type="scientific">Kingdonia uniflora</name>
    <dbReference type="NCBI Taxonomy" id="39325"/>
    <lineage>
        <taxon>Eukaryota</taxon>
        <taxon>Viridiplantae</taxon>
        <taxon>Streptophyta</taxon>
        <taxon>Embryophyta</taxon>
        <taxon>Tracheophyta</taxon>
        <taxon>Spermatophyta</taxon>
        <taxon>Magnoliopsida</taxon>
        <taxon>Ranunculales</taxon>
        <taxon>Circaeasteraceae</taxon>
        <taxon>Kingdonia</taxon>
    </lineage>
</organism>
<feature type="region of interest" description="Disordered" evidence="1">
    <location>
        <begin position="131"/>
        <end position="170"/>
    </location>
</feature>
<sequence length="170" mass="18989">MGYHVDYDSYWRHVSHGALMLDIARCGNIDIPGLGALIDRVTFPHVQFPTADFSTQKTQIPPPALGDHPRWIMELGSPHGTTWHSIPSITMTSIVDVPIGYDFFAMTEEYHLFQLNNYLDGEGVVADWEDDEDEAGTSRGMGSRGRSSWGRTSQSGVAHPRQSRHTRGSF</sequence>